<accession>A0ABR0GM17</accession>
<dbReference type="GeneID" id="87907533"/>
<organism evidence="1 2">
    <name type="scientific">Podospora pseudocomata</name>
    <dbReference type="NCBI Taxonomy" id="2093779"/>
    <lineage>
        <taxon>Eukaryota</taxon>
        <taxon>Fungi</taxon>
        <taxon>Dikarya</taxon>
        <taxon>Ascomycota</taxon>
        <taxon>Pezizomycotina</taxon>
        <taxon>Sordariomycetes</taxon>
        <taxon>Sordariomycetidae</taxon>
        <taxon>Sordariales</taxon>
        <taxon>Podosporaceae</taxon>
        <taxon>Podospora</taxon>
    </lineage>
</organism>
<dbReference type="EMBL" id="JAFFHA010000004">
    <property type="protein sequence ID" value="KAK4656778.1"/>
    <property type="molecule type" value="Genomic_DNA"/>
</dbReference>
<reference evidence="1 2" key="1">
    <citation type="journal article" date="2023" name="bioRxiv">
        <title>High-quality genome assemblies of four members of thePodospora anserinaspecies complex.</title>
        <authorList>
            <person name="Ament-Velasquez S.L."/>
            <person name="Vogan A.A."/>
            <person name="Wallerman O."/>
            <person name="Hartmann F."/>
            <person name="Gautier V."/>
            <person name="Silar P."/>
            <person name="Giraud T."/>
            <person name="Johannesson H."/>
        </authorList>
    </citation>
    <scope>NUCLEOTIDE SEQUENCE [LARGE SCALE GENOMIC DNA]</scope>
    <source>
        <strain evidence="1 2">CBS 415.72m</strain>
    </source>
</reference>
<sequence>MTFTIRQHSQIAKLFISFSMKCLLAITGFAALAIATPTLPRAPTPTGQVPSPPTVAQLGFYQNPSCSHTGTYYYFTYWRSQYEALLEQTGGCQNVSEPMGGYATAIQVERQVVENCKVTLYSSKDCDLASEAVVAIPGPMVCVPAEQGRSWNSYSIRECSD</sequence>
<evidence type="ECO:0000313" key="2">
    <source>
        <dbReference type="Proteomes" id="UP001323405"/>
    </source>
</evidence>
<protein>
    <recommendedName>
        <fullName evidence="3">Ecp2 effector protein domain-containing protein</fullName>
    </recommendedName>
</protein>
<dbReference type="Proteomes" id="UP001323405">
    <property type="component" value="Unassembled WGS sequence"/>
</dbReference>
<name>A0ABR0GM17_9PEZI</name>
<evidence type="ECO:0008006" key="3">
    <source>
        <dbReference type="Google" id="ProtNLM"/>
    </source>
</evidence>
<evidence type="ECO:0000313" key="1">
    <source>
        <dbReference type="EMBL" id="KAK4656778.1"/>
    </source>
</evidence>
<comment type="caution">
    <text evidence="1">The sequence shown here is derived from an EMBL/GenBank/DDBJ whole genome shotgun (WGS) entry which is preliminary data.</text>
</comment>
<keyword evidence="2" id="KW-1185">Reference proteome</keyword>
<gene>
    <name evidence="1" type="ORF">QC762_207186</name>
</gene>
<dbReference type="RefSeq" id="XP_062745753.1">
    <property type="nucleotide sequence ID" value="XM_062887626.1"/>
</dbReference>
<proteinExistence type="predicted"/>